<keyword evidence="1" id="KW-0472">Membrane</keyword>
<feature type="transmembrane region" description="Helical" evidence="1">
    <location>
        <begin position="173"/>
        <end position="191"/>
    </location>
</feature>
<dbReference type="SMART" id="SM00014">
    <property type="entry name" value="acidPPc"/>
    <property type="match status" value="1"/>
</dbReference>
<dbReference type="PATRIC" id="fig|1227497.3.peg.3718"/>
<evidence type="ECO:0000313" key="4">
    <source>
        <dbReference type="Proteomes" id="UP000011688"/>
    </source>
</evidence>
<dbReference type="AlphaFoldDB" id="L9X1X1"/>
<feature type="transmembrane region" description="Helical" evidence="1">
    <location>
        <begin position="197"/>
        <end position="214"/>
    </location>
</feature>
<accession>L9X1X1</accession>
<feature type="transmembrane region" description="Helical" evidence="1">
    <location>
        <begin position="147"/>
        <end position="166"/>
    </location>
</feature>
<evidence type="ECO:0000259" key="2">
    <source>
        <dbReference type="SMART" id="SM00014"/>
    </source>
</evidence>
<dbReference type="eggNOG" id="arCOG03058">
    <property type="taxonomic scope" value="Archaea"/>
</dbReference>
<keyword evidence="1" id="KW-1133">Transmembrane helix</keyword>
<dbReference type="Gene3D" id="1.20.144.10">
    <property type="entry name" value="Phosphatidic acid phosphatase type 2/haloperoxidase"/>
    <property type="match status" value="1"/>
</dbReference>
<dbReference type="InterPro" id="IPR036938">
    <property type="entry name" value="PAP2/HPO_sf"/>
</dbReference>
<keyword evidence="4" id="KW-1185">Reference proteome</keyword>
<feature type="transmembrane region" description="Helical" evidence="1">
    <location>
        <begin position="15"/>
        <end position="38"/>
    </location>
</feature>
<organism evidence="3 4">
    <name type="scientific">Natronococcus amylolyticus DSM 10524</name>
    <dbReference type="NCBI Taxonomy" id="1227497"/>
    <lineage>
        <taxon>Archaea</taxon>
        <taxon>Methanobacteriati</taxon>
        <taxon>Methanobacteriota</taxon>
        <taxon>Stenosarchaea group</taxon>
        <taxon>Halobacteria</taxon>
        <taxon>Halobacteriales</taxon>
        <taxon>Natrialbaceae</taxon>
        <taxon>Natronococcus</taxon>
    </lineage>
</organism>
<dbReference type="Proteomes" id="UP000011688">
    <property type="component" value="Unassembled WGS sequence"/>
</dbReference>
<evidence type="ECO:0000313" key="3">
    <source>
        <dbReference type="EMBL" id="ELY54568.1"/>
    </source>
</evidence>
<proteinExistence type="predicted"/>
<dbReference type="SUPFAM" id="SSF48317">
    <property type="entry name" value="Acid phosphatase/Vanadium-dependent haloperoxidase"/>
    <property type="match status" value="1"/>
</dbReference>
<sequence length="235" mass="25133">MEALRTILPEWSLEAFVAATLFGDLLFVAPALVLFYLVDVGSSIRRGRREEPLCSDRTVSLIATIFGGLSLVVLLESVFALPRPPAEYHVIEPSEFGFPSGHTMAATVFWGALALWLPRGRRSVRIGIAGAIVALVAVSRLALGVHYLVDVVASVVFGAVYLATVGRLTLDRPLRAFLAALGIALAAAVATGVNDRAFLALAGTAVGLVGWWLVEHPAIRRRVYGVYDRLVPGST</sequence>
<keyword evidence="1" id="KW-0812">Transmembrane</keyword>
<feature type="transmembrane region" description="Helical" evidence="1">
    <location>
        <begin position="59"/>
        <end position="81"/>
    </location>
</feature>
<dbReference type="InterPro" id="IPR000326">
    <property type="entry name" value="PAP2/HPO"/>
</dbReference>
<evidence type="ECO:0000256" key="1">
    <source>
        <dbReference type="SAM" id="Phobius"/>
    </source>
</evidence>
<comment type="caution">
    <text evidence="3">The sequence shown here is derived from an EMBL/GenBank/DDBJ whole genome shotgun (WGS) entry which is preliminary data.</text>
</comment>
<dbReference type="PANTHER" id="PTHR14969">
    <property type="entry name" value="SPHINGOSINE-1-PHOSPHATE PHOSPHOHYDROLASE"/>
    <property type="match status" value="1"/>
</dbReference>
<dbReference type="PANTHER" id="PTHR14969:SF13">
    <property type="entry name" value="AT30094P"/>
    <property type="match status" value="1"/>
</dbReference>
<protein>
    <submittedName>
        <fullName evidence="3">PA-phosphatase-like phosphoesterase</fullName>
    </submittedName>
</protein>
<dbReference type="Pfam" id="PF01569">
    <property type="entry name" value="PAP2"/>
    <property type="match status" value="1"/>
</dbReference>
<feature type="domain" description="Phosphatidic acid phosphatase type 2/haloperoxidase" evidence="2">
    <location>
        <begin position="59"/>
        <end position="166"/>
    </location>
</feature>
<reference evidence="3 4" key="1">
    <citation type="journal article" date="2014" name="PLoS Genet.">
        <title>Phylogenetically driven sequencing of extremely halophilic archaea reveals strategies for static and dynamic osmo-response.</title>
        <authorList>
            <person name="Becker E.A."/>
            <person name="Seitzer P.M."/>
            <person name="Tritt A."/>
            <person name="Larsen D."/>
            <person name="Krusor M."/>
            <person name="Yao A.I."/>
            <person name="Wu D."/>
            <person name="Madern D."/>
            <person name="Eisen J.A."/>
            <person name="Darling A.E."/>
            <person name="Facciotti M.T."/>
        </authorList>
    </citation>
    <scope>NUCLEOTIDE SEQUENCE [LARGE SCALE GENOMIC DNA]</scope>
    <source>
        <strain evidence="3 4">DSM 10524</strain>
    </source>
</reference>
<feature type="transmembrane region" description="Helical" evidence="1">
    <location>
        <begin position="124"/>
        <end position="141"/>
    </location>
</feature>
<name>L9X1X1_9EURY</name>
<dbReference type="STRING" id="1227497.C491_18239"/>
<feature type="transmembrane region" description="Helical" evidence="1">
    <location>
        <begin position="101"/>
        <end position="117"/>
    </location>
</feature>
<dbReference type="EMBL" id="AOIB01000036">
    <property type="protein sequence ID" value="ELY54568.1"/>
    <property type="molecule type" value="Genomic_DNA"/>
</dbReference>
<gene>
    <name evidence="3" type="ORF">C491_18239</name>
</gene>